<sequence>MRLLVPLAIVATFLSHALAFSGKTCRIMPLGASITYGVASSQKNGYRDDLYLALERDGNVVNMVGNNPAPPDSTFKDKDTEGWPGFIIDRVAEKMRISMPRNRPNIATVLVGTNDMTGNVDLVGAPTRLGKLVDDLLDFPPLTMVVLSTLPPHANATVNERIKAYNAAIPGVAQLRVNKGRWVVFADCGKVVGLGDLADGIHPNDLGYQRIGKCFYDGIVEGERRGWLAPVMGPPP</sequence>
<dbReference type="Pfam" id="PF13472">
    <property type="entry name" value="Lipase_GDSL_2"/>
    <property type="match status" value="1"/>
</dbReference>
<dbReference type="InterPro" id="IPR013830">
    <property type="entry name" value="SGNH_hydro"/>
</dbReference>
<evidence type="ECO:0000313" key="5">
    <source>
        <dbReference type="EMBL" id="TEB31027.1"/>
    </source>
</evidence>
<evidence type="ECO:0000313" key="3">
    <source>
        <dbReference type="EMBL" id="TEB18317.1"/>
    </source>
</evidence>
<feature type="chain" id="PRO_5039810152" evidence="1">
    <location>
        <begin position="20"/>
        <end position="236"/>
    </location>
</feature>
<dbReference type="PANTHER" id="PTHR30383">
    <property type="entry name" value="THIOESTERASE 1/PROTEASE 1/LYSOPHOSPHOLIPASE L1"/>
    <property type="match status" value="1"/>
</dbReference>
<dbReference type="OrthoDB" id="2119228at2759"/>
<dbReference type="InterPro" id="IPR036514">
    <property type="entry name" value="SGNH_hydro_sf"/>
</dbReference>
<reference evidence="3 7" key="1">
    <citation type="journal article" date="2019" name="Nat. Ecol. Evol.">
        <title>Megaphylogeny resolves global patterns of mushroom evolution.</title>
        <authorList>
            <person name="Varga T."/>
            <person name="Krizsan K."/>
            <person name="Foldi C."/>
            <person name="Dima B."/>
            <person name="Sanchez-Garcia M."/>
            <person name="Sanchez-Ramirez S."/>
            <person name="Szollosi G.J."/>
            <person name="Szarkandi J.G."/>
            <person name="Papp V."/>
            <person name="Albert L."/>
            <person name="Andreopoulos W."/>
            <person name="Angelini C."/>
            <person name="Antonin V."/>
            <person name="Barry K.W."/>
            <person name="Bougher N.L."/>
            <person name="Buchanan P."/>
            <person name="Buyck B."/>
            <person name="Bense V."/>
            <person name="Catcheside P."/>
            <person name="Chovatia M."/>
            <person name="Cooper J."/>
            <person name="Damon W."/>
            <person name="Desjardin D."/>
            <person name="Finy P."/>
            <person name="Geml J."/>
            <person name="Haridas S."/>
            <person name="Hughes K."/>
            <person name="Justo A."/>
            <person name="Karasinski D."/>
            <person name="Kautmanova I."/>
            <person name="Kiss B."/>
            <person name="Kocsube S."/>
            <person name="Kotiranta H."/>
            <person name="LaButti K.M."/>
            <person name="Lechner B.E."/>
            <person name="Liimatainen K."/>
            <person name="Lipzen A."/>
            <person name="Lukacs Z."/>
            <person name="Mihaltcheva S."/>
            <person name="Morgado L.N."/>
            <person name="Niskanen T."/>
            <person name="Noordeloos M.E."/>
            <person name="Ohm R.A."/>
            <person name="Ortiz-Santana B."/>
            <person name="Ovrebo C."/>
            <person name="Racz N."/>
            <person name="Riley R."/>
            <person name="Savchenko A."/>
            <person name="Shiryaev A."/>
            <person name="Soop K."/>
            <person name="Spirin V."/>
            <person name="Szebenyi C."/>
            <person name="Tomsovsky M."/>
            <person name="Tulloss R.E."/>
            <person name="Uehling J."/>
            <person name="Grigoriev I.V."/>
            <person name="Vagvolgyi C."/>
            <person name="Papp T."/>
            <person name="Martin F.M."/>
            <person name="Miettinen O."/>
            <person name="Hibbett D.S."/>
            <person name="Nagy L.G."/>
        </authorList>
    </citation>
    <scope>NUCLEOTIDE SEQUENCE [LARGE SCALE GENOMIC DNA]</scope>
    <source>
        <strain evidence="3 7">FP101781</strain>
    </source>
</reference>
<keyword evidence="7" id="KW-1185">Reference proteome</keyword>
<name>A0A4Y7SA71_COPMI</name>
<evidence type="ECO:0000313" key="7">
    <source>
        <dbReference type="Proteomes" id="UP000298030"/>
    </source>
</evidence>
<dbReference type="GO" id="GO:0004622">
    <property type="term" value="F:phosphatidylcholine lysophospholipase activity"/>
    <property type="evidence" value="ECO:0007669"/>
    <property type="project" value="TreeGrafter"/>
</dbReference>
<dbReference type="EMBL" id="QPFP01000270">
    <property type="protein sequence ID" value="TEB18318.1"/>
    <property type="molecule type" value="Genomic_DNA"/>
</dbReference>
<evidence type="ECO:0000313" key="6">
    <source>
        <dbReference type="EMBL" id="TEB31034.1"/>
    </source>
</evidence>
<proteinExistence type="predicted"/>
<evidence type="ECO:0000259" key="2">
    <source>
        <dbReference type="Pfam" id="PF13472"/>
    </source>
</evidence>
<gene>
    <name evidence="6" type="ORF">FA13DRAFT_1663815</name>
    <name evidence="3" type="ORF">FA13DRAFT_1675116</name>
    <name evidence="4" type="ORF">FA13DRAFT_1675127</name>
    <name evidence="5" type="ORF">FA13DRAFT_1814129</name>
</gene>
<organism evidence="3 7">
    <name type="scientific">Coprinellus micaceus</name>
    <name type="common">Glistening ink-cap mushroom</name>
    <name type="synonym">Coprinus micaceus</name>
    <dbReference type="NCBI Taxonomy" id="71717"/>
    <lineage>
        <taxon>Eukaryota</taxon>
        <taxon>Fungi</taxon>
        <taxon>Dikarya</taxon>
        <taxon>Basidiomycota</taxon>
        <taxon>Agaricomycotina</taxon>
        <taxon>Agaricomycetes</taxon>
        <taxon>Agaricomycetidae</taxon>
        <taxon>Agaricales</taxon>
        <taxon>Agaricineae</taxon>
        <taxon>Psathyrellaceae</taxon>
        <taxon>Coprinellus</taxon>
    </lineage>
</organism>
<dbReference type="Proteomes" id="UP000298030">
    <property type="component" value="Unassembled WGS sequence"/>
</dbReference>
<dbReference type="CDD" id="cd01833">
    <property type="entry name" value="XynB_like"/>
    <property type="match status" value="1"/>
</dbReference>
<dbReference type="Gene3D" id="3.40.50.1110">
    <property type="entry name" value="SGNH hydrolase"/>
    <property type="match status" value="1"/>
</dbReference>
<evidence type="ECO:0000256" key="1">
    <source>
        <dbReference type="SAM" id="SignalP"/>
    </source>
</evidence>
<protein>
    <submittedName>
        <fullName evidence="3">FG-GAP repeat domain-containing protein</fullName>
    </submittedName>
</protein>
<feature type="signal peptide" evidence="1">
    <location>
        <begin position="1"/>
        <end position="19"/>
    </location>
</feature>
<accession>A0A4Y7SA71</accession>
<comment type="caution">
    <text evidence="3">The sequence shown here is derived from an EMBL/GenBank/DDBJ whole genome shotgun (WGS) entry which is preliminary data.</text>
</comment>
<dbReference type="STRING" id="71717.A0A4Y7SA71"/>
<dbReference type="PANTHER" id="PTHR30383:SF5">
    <property type="entry name" value="SGNH HYDROLASE-TYPE ESTERASE DOMAIN-CONTAINING PROTEIN"/>
    <property type="match status" value="1"/>
</dbReference>
<keyword evidence="1" id="KW-0732">Signal</keyword>
<dbReference type="EMBL" id="QPFP01000020">
    <property type="protein sequence ID" value="TEB31034.1"/>
    <property type="molecule type" value="Genomic_DNA"/>
</dbReference>
<dbReference type="SUPFAM" id="SSF52266">
    <property type="entry name" value="SGNH hydrolase"/>
    <property type="match status" value="1"/>
</dbReference>
<dbReference type="EMBL" id="QPFP01000020">
    <property type="protein sequence ID" value="TEB31027.1"/>
    <property type="molecule type" value="Genomic_DNA"/>
</dbReference>
<dbReference type="InterPro" id="IPR051532">
    <property type="entry name" value="Ester_Hydrolysis_Enzymes"/>
</dbReference>
<evidence type="ECO:0000313" key="4">
    <source>
        <dbReference type="EMBL" id="TEB18318.1"/>
    </source>
</evidence>
<dbReference type="EMBL" id="QPFP01000270">
    <property type="protein sequence ID" value="TEB18317.1"/>
    <property type="molecule type" value="Genomic_DNA"/>
</dbReference>
<dbReference type="AlphaFoldDB" id="A0A4Y7SA71"/>
<feature type="domain" description="SGNH hydrolase-type esterase" evidence="2">
    <location>
        <begin position="30"/>
        <end position="210"/>
    </location>
</feature>